<accession>A0A811K7J6</accession>
<dbReference type="Pfam" id="PF03435">
    <property type="entry name" value="Sacchrp_dh_NADP"/>
    <property type="match status" value="1"/>
</dbReference>
<keyword evidence="2" id="KW-0472">Membrane</keyword>
<dbReference type="AlphaFoldDB" id="A0A811K7J6"/>
<dbReference type="GO" id="GO:0005886">
    <property type="term" value="C:plasma membrane"/>
    <property type="evidence" value="ECO:0007669"/>
    <property type="project" value="TreeGrafter"/>
</dbReference>
<evidence type="ECO:0000313" key="5">
    <source>
        <dbReference type="Proteomes" id="UP000614601"/>
    </source>
</evidence>
<reference evidence="4" key="1">
    <citation type="submission" date="2020-09" db="EMBL/GenBank/DDBJ databases">
        <authorList>
            <person name="Kikuchi T."/>
        </authorList>
    </citation>
    <scope>NUCLEOTIDE SEQUENCE</scope>
    <source>
        <strain evidence="4">SH1</strain>
    </source>
</reference>
<dbReference type="EMBL" id="CAJFDH010000002">
    <property type="protein sequence ID" value="CAD5211696.1"/>
    <property type="molecule type" value="Genomic_DNA"/>
</dbReference>
<evidence type="ECO:0000256" key="1">
    <source>
        <dbReference type="ARBA" id="ARBA00038048"/>
    </source>
</evidence>
<comment type="similarity">
    <text evidence="1">Belongs to the saccharopine dehydrogenase family.</text>
</comment>
<dbReference type="InterPro" id="IPR036291">
    <property type="entry name" value="NAD(P)-bd_dom_sf"/>
</dbReference>
<dbReference type="Proteomes" id="UP000614601">
    <property type="component" value="Unassembled WGS sequence"/>
</dbReference>
<dbReference type="OrthoDB" id="10268090at2759"/>
<dbReference type="GO" id="GO:0009247">
    <property type="term" value="P:glycolipid biosynthetic process"/>
    <property type="evidence" value="ECO:0007669"/>
    <property type="project" value="TreeGrafter"/>
</dbReference>
<keyword evidence="5" id="KW-1185">Reference proteome</keyword>
<proteinExistence type="inferred from homology"/>
<dbReference type="Proteomes" id="UP000783686">
    <property type="component" value="Unassembled WGS sequence"/>
</dbReference>
<sequence>MAERRFDIVLYGASGFTGAYVLEEFVKYDEFGKIRFAVAGRNEQRLNKVIKKVAELTGKDLNSLDVIIADSSRPESLDEMAKQTKVIINVVGPYRLYGEAVVKAAVENGTSHIDISGEPAFLERMQLTYHEKAKETGAYVVGACGWDSIPCDLGINFLKNNFNGTLAYAETFAQIKRGEDGYVFNDGTYQTLILGLENAKTDNLGGIRRQLMTQKLEKPKYRPPKRPAVWGVPEIGAAAVPFLGADKSVVQRSQYYDSTVNGRPAVPIETYFAAQNTFWAYMGILWMTLFSYVVKFDFTRKLAQQYPYIFSCGMFSPQGPSREQCKQATFTYWFMGSGWSATSSQDEKPSKTVIARCDGPDSGYIGTAGCILSAAFTVLKDKDSMPDNGGCYTTTSAFTNTSIYDRLASFGLTFRIHE</sequence>
<dbReference type="GO" id="GO:0005739">
    <property type="term" value="C:mitochondrion"/>
    <property type="evidence" value="ECO:0007669"/>
    <property type="project" value="TreeGrafter"/>
</dbReference>
<dbReference type="PANTHER" id="PTHR12286:SF5">
    <property type="entry name" value="SACCHAROPINE DEHYDROGENASE-LIKE OXIDOREDUCTASE"/>
    <property type="match status" value="1"/>
</dbReference>
<evidence type="ECO:0000313" key="4">
    <source>
        <dbReference type="EMBL" id="CAD5211696.1"/>
    </source>
</evidence>
<organism evidence="4 5">
    <name type="scientific">Bursaphelenchus okinawaensis</name>
    <dbReference type="NCBI Taxonomy" id="465554"/>
    <lineage>
        <taxon>Eukaryota</taxon>
        <taxon>Metazoa</taxon>
        <taxon>Ecdysozoa</taxon>
        <taxon>Nematoda</taxon>
        <taxon>Chromadorea</taxon>
        <taxon>Rhabditida</taxon>
        <taxon>Tylenchina</taxon>
        <taxon>Tylenchomorpha</taxon>
        <taxon>Aphelenchoidea</taxon>
        <taxon>Aphelenchoididae</taxon>
        <taxon>Bursaphelenchus</taxon>
    </lineage>
</organism>
<dbReference type="EMBL" id="CAJFCW020000002">
    <property type="protein sequence ID" value="CAG9094123.1"/>
    <property type="molecule type" value="Genomic_DNA"/>
</dbReference>
<comment type="caution">
    <text evidence="4">The sequence shown here is derived from an EMBL/GenBank/DDBJ whole genome shotgun (WGS) entry which is preliminary data.</text>
</comment>
<evidence type="ECO:0000259" key="3">
    <source>
        <dbReference type="Pfam" id="PF03435"/>
    </source>
</evidence>
<dbReference type="PANTHER" id="PTHR12286">
    <property type="entry name" value="SACCHAROPINE DEHYDROGENASE-LIKE OXIDOREDUCTASE"/>
    <property type="match status" value="1"/>
</dbReference>
<protein>
    <recommendedName>
        <fullName evidence="3">Saccharopine dehydrogenase NADP binding domain-containing protein</fullName>
    </recommendedName>
</protein>
<gene>
    <name evidence="4" type="ORF">BOKJ2_LOCUS3823</name>
</gene>
<keyword evidence="2" id="KW-1133">Transmembrane helix</keyword>
<dbReference type="InterPro" id="IPR005097">
    <property type="entry name" value="Sacchrp_dh_NADP-bd"/>
</dbReference>
<dbReference type="SUPFAM" id="SSF51735">
    <property type="entry name" value="NAD(P)-binding Rossmann-fold domains"/>
    <property type="match status" value="1"/>
</dbReference>
<dbReference type="Gene3D" id="3.40.50.720">
    <property type="entry name" value="NAD(P)-binding Rossmann-like Domain"/>
    <property type="match status" value="1"/>
</dbReference>
<dbReference type="InterPro" id="IPR051276">
    <property type="entry name" value="Saccharopine_DH-like_oxidrdct"/>
</dbReference>
<feature type="domain" description="Saccharopine dehydrogenase NADP binding" evidence="3">
    <location>
        <begin position="8"/>
        <end position="141"/>
    </location>
</feature>
<feature type="transmembrane region" description="Helical" evidence="2">
    <location>
        <begin position="278"/>
        <end position="294"/>
    </location>
</feature>
<evidence type="ECO:0000256" key="2">
    <source>
        <dbReference type="SAM" id="Phobius"/>
    </source>
</evidence>
<name>A0A811K7J6_9BILA</name>
<dbReference type="GO" id="GO:0005811">
    <property type="term" value="C:lipid droplet"/>
    <property type="evidence" value="ECO:0007669"/>
    <property type="project" value="TreeGrafter"/>
</dbReference>
<keyword evidence="2" id="KW-0812">Transmembrane</keyword>
<dbReference type="FunFam" id="3.40.50.720:FF:000178">
    <property type="entry name" value="Saccharopine dehydrogenase-like oxidoreductase"/>
    <property type="match status" value="1"/>
</dbReference>